<sequence>MEREEDVRMPLMGGLKMEKLKGFTDHGLNSVSHMRDYFFQNLPDKVKSGVDPEHLVNIDLSGAKGLIQ</sequence>
<reference evidence="1 2" key="1">
    <citation type="submission" date="2024-02" db="EMBL/GenBank/DDBJ databases">
        <authorList>
            <person name="Vignale AGUSTIN F."/>
            <person name="Sosa J E."/>
            <person name="Modenutti C."/>
        </authorList>
    </citation>
    <scope>NUCLEOTIDE SEQUENCE [LARGE SCALE GENOMIC DNA]</scope>
</reference>
<dbReference type="Proteomes" id="UP001642360">
    <property type="component" value="Unassembled WGS sequence"/>
</dbReference>
<proteinExistence type="predicted"/>
<dbReference type="AlphaFoldDB" id="A0ABC8T5G4"/>
<accession>A0ABC8T5G4</accession>
<protein>
    <submittedName>
        <fullName evidence="1">Uncharacterized protein</fullName>
    </submittedName>
</protein>
<comment type="caution">
    <text evidence="1">The sequence shown here is derived from an EMBL/GenBank/DDBJ whole genome shotgun (WGS) entry which is preliminary data.</text>
</comment>
<evidence type="ECO:0000313" key="2">
    <source>
        <dbReference type="Proteomes" id="UP001642360"/>
    </source>
</evidence>
<dbReference type="EMBL" id="CAUOFW020004001">
    <property type="protein sequence ID" value="CAK9163346.1"/>
    <property type="molecule type" value="Genomic_DNA"/>
</dbReference>
<evidence type="ECO:0000313" key="1">
    <source>
        <dbReference type="EMBL" id="CAK9163346.1"/>
    </source>
</evidence>
<name>A0ABC8T5G4_9AQUA</name>
<keyword evidence="2" id="KW-1185">Reference proteome</keyword>
<feature type="non-terminal residue" evidence="1">
    <location>
        <position position="68"/>
    </location>
</feature>
<gene>
    <name evidence="1" type="ORF">ILEXP_LOCUS32387</name>
</gene>
<organism evidence="1 2">
    <name type="scientific">Ilex paraguariensis</name>
    <name type="common">yerba mate</name>
    <dbReference type="NCBI Taxonomy" id="185542"/>
    <lineage>
        <taxon>Eukaryota</taxon>
        <taxon>Viridiplantae</taxon>
        <taxon>Streptophyta</taxon>
        <taxon>Embryophyta</taxon>
        <taxon>Tracheophyta</taxon>
        <taxon>Spermatophyta</taxon>
        <taxon>Magnoliopsida</taxon>
        <taxon>eudicotyledons</taxon>
        <taxon>Gunneridae</taxon>
        <taxon>Pentapetalae</taxon>
        <taxon>asterids</taxon>
        <taxon>campanulids</taxon>
        <taxon>Aquifoliales</taxon>
        <taxon>Aquifoliaceae</taxon>
        <taxon>Ilex</taxon>
    </lineage>
</organism>